<sequence length="506" mass="55421">MGVYNLCLADETSASRGQESICPSLVLVSPDGRMCLLTPWDPHLAQQVWDAAGWQHPKFDSYITLTFLIEVMVSGKACALWKGEYGRCSELKKISSSAAAISVQKIPKSGVFGIKEQQPPVPDLTKMLFSQAVLLLNLSVTEYLAHPGSFVLFLRSLRVIQRLTTCVGEGNFCPSIWSLPDRETVAEHSTEHLLNLVQLCQGPLLRVRRLLIEDISAGDGVWGHLIEGGTAMPRLCAVHESSYRNKTPMTSIPSLLQMAWVAKADASTNTCGGSRALTHRFWLGGDPLGCSALVTCHGYDVHLPPFKTPYNVVPYKDEKRQTGDALPLVTTSIFNRYLLCEPFWKGLAQLVRGLLTQEVAVRAVHGHHGLARGRGGSAVSLAAGSQLNRSPASFNNRTAQLLLRVSELERGADCKFCCRSPNFGNSLKCWCHLLGQCKAMPWASLAQHAEQGPDAQCLKLWQTAPDLKRGDFASSPSHMCLSTYGELLLLQTGRTGVARFGFLFQC</sequence>
<protein>
    <submittedName>
        <fullName evidence="1">Uncharacterized protein</fullName>
    </submittedName>
</protein>
<organism evidence="1 2">
    <name type="scientific">Anas platyrhynchos</name>
    <name type="common">Mallard</name>
    <name type="synonym">Anas boschas</name>
    <dbReference type="NCBI Taxonomy" id="8839"/>
    <lineage>
        <taxon>Eukaryota</taxon>
        <taxon>Metazoa</taxon>
        <taxon>Chordata</taxon>
        <taxon>Craniata</taxon>
        <taxon>Vertebrata</taxon>
        <taxon>Euteleostomi</taxon>
        <taxon>Archelosauria</taxon>
        <taxon>Archosauria</taxon>
        <taxon>Dinosauria</taxon>
        <taxon>Saurischia</taxon>
        <taxon>Theropoda</taxon>
        <taxon>Coelurosauria</taxon>
        <taxon>Aves</taxon>
        <taxon>Neognathae</taxon>
        <taxon>Galloanserae</taxon>
        <taxon>Anseriformes</taxon>
        <taxon>Anatidae</taxon>
        <taxon>Anatinae</taxon>
        <taxon>Anas</taxon>
    </lineage>
</organism>
<proteinExistence type="predicted"/>
<reference evidence="2" key="1">
    <citation type="journal article" date="2013" name="Nat. Genet.">
        <title>The duck genome and transcriptome provide insight into an avian influenza virus reservoir species.</title>
        <authorList>
            <person name="Huang Y."/>
            <person name="Li Y."/>
            <person name="Burt D.W."/>
            <person name="Chen H."/>
            <person name="Zhang Y."/>
            <person name="Qian W."/>
            <person name="Kim H."/>
            <person name="Gan S."/>
            <person name="Zhao Y."/>
            <person name="Li J."/>
            <person name="Yi K."/>
            <person name="Feng H."/>
            <person name="Zhu P."/>
            <person name="Li B."/>
            <person name="Liu Q."/>
            <person name="Fairley S."/>
            <person name="Magor K.E."/>
            <person name="Du Z."/>
            <person name="Hu X."/>
            <person name="Goodman L."/>
            <person name="Tafer H."/>
            <person name="Vignal A."/>
            <person name="Lee T."/>
            <person name="Kim K.W."/>
            <person name="Sheng Z."/>
            <person name="An Y."/>
            <person name="Searle S."/>
            <person name="Herrero J."/>
            <person name="Groenen M.A."/>
            <person name="Crooijmans R.P."/>
            <person name="Faraut T."/>
            <person name="Cai Q."/>
            <person name="Webster R.G."/>
            <person name="Aldridge J.R."/>
            <person name="Warren W.C."/>
            <person name="Bartschat S."/>
            <person name="Kehr S."/>
            <person name="Marz M."/>
            <person name="Stadler P.F."/>
            <person name="Smith J."/>
            <person name="Kraus R.H."/>
            <person name="Zhao Y."/>
            <person name="Ren L."/>
            <person name="Fei J."/>
            <person name="Morisson M."/>
            <person name="Kaiser P."/>
            <person name="Griffin D.K."/>
            <person name="Rao M."/>
            <person name="Pitel F."/>
            <person name="Wang J."/>
            <person name="Li N."/>
        </authorList>
    </citation>
    <scope>NUCLEOTIDE SEQUENCE [LARGE SCALE GENOMIC DNA]</scope>
</reference>
<keyword evidence="2" id="KW-1185">Reference proteome</keyword>
<evidence type="ECO:0000313" key="2">
    <source>
        <dbReference type="Proteomes" id="UP000296049"/>
    </source>
</evidence>
<dbReference type="Proteomes" id="UP000296049">
    <property type="component" value="Unassembled WGS sequence"/>
</dbReference>
<accession>R0KEX7</accession>
<name>R0KEX7_ANAPL</name>
<dbReference type="EMBL" id="KB742404">
    <property type="protein sequence ID" value="EOB08976.1"/>
    <property type="molecule type" value="Genomic_DNA"/>
</dbReference>
<dbReference type="AlphaFoldDB" id="R0KEX7"/>
<evidence type="ECO:0000313" key="1">
    <source>
        <dbReference type="EMBL" id="EOB08976.1"/>
    </source>
</evidence>
<gene>
    <name evidence="1" type="ORF">Anapl_03975</name>
</gene>